<reference evidence="2" key="1">
    <citation type="submission" date="2022-11" db="UniProtKB">
        <authorList>
            <consortium name="WormBaseParasite"/>
        </authorList>
    </citation>
    <scope>IDENTIFICATION</scope>
</reference>
<name>A0A914KQC2_MELIC</name>
<dbReference type="AlphaFoldDB" id="A0A914KQC2"/>
<evidence type="ECO:0000313" key="2">
    <source>
        <dbReference type="WBParaSite" id="Minc3s00056g02897"/>
    </source>
</evidence>
<protein>
    <submittedName>
        <fullName evidence="2">Uncharacterized protein</fullName>
    </submittedName>
</protein>
<proteinExistence type="predicted"/>
<dbReference type="Proteomes" id="UP000887563">
    <property type="component" value="Unplaced"/>
</dbReference>
<keyword evidence="1" id="KW-1185">Reference proteome</keyword>
<sequence length="52" mass="6080">MFLIEGKRSERFRFQLMVLGFTRGEFESMTNVVGDPFLFGASKGNLWVDRDF</sequence>
<accession>A0A914KQC2</accession>
<evidence type="ECO:0000313" key="1">
    <source>
        <dbReference type="Proteomes" id="UP000887563"/>
    </source>
</evidence>
<organism evidence="1 2">
    <name type="scientific">Meloidogyne incognita</name>
    <name type="common">Southern root-knot nematode worm</name>
    <name type="synonym">Oxyuris incognita</name>
    <dbReference type="NCBI Taxonomy" id="6306"/>
    <lineage>
        <taxon>Eukaryota</taxon>
        <taxon>Metazoa</taxon>
        <taxon>Ecdysozoa</taxon>
        <taxon>Nematoda</taxon>
        <taxon>Chromadorea</taxon>
        <taxon>Rhabditida</taxon>
        <taxon>Tylenchina</taxon>
        <taxon>Tylenchomorpha</taxon>
        <taxon>Tylenchoidea</taxon>
        <taxon>Meloidogynidae</taxon>
        <taxon>Meloidogyninae</taxon>
        <taxon>Meloidogyne</taxon>
        <taxon>Meloidogyne incognita group</taxon>
    </lineage>
</organism>
<dbReference type="WBParaSite" id="Minc3s00056g02897">
    <property type="protein sequence ID" value="Minc3s00056g02897"/>
    <property type="gene ID" value="Minc3s00056g02897"/>
</dbReference>